<comment type="subcellular location">
    <subcellularLocation>
        <location evidence="2 15">Nucleus</location>
    </subcellularLocation>
</comment>
<comment type="subunit">
    <text evidence="15">Component of the Smc5-Smc6 complex.</text>
</comment>
<dbReference type="InterPro" id="IPR011513">
    <property type="entry name" value="Nse1"/>
</dbReference>
<dbReference type="Pfam" id="PF08746">
    <property type="entry name" value="zf-RING-like"/>
    <property type="match status" value="1"/>
</dbReference>
<keyword evidence="9 15" id="KW-0863">Zinc-finger</keyword>
<dbReference type="Pfam" id="PF07574">
    <property type="entry name" value="SMC_Nse1"/>
    <property type="match status" value="1"/>
</dbReference>
<evidence type="ECO:0000256" key="8">
    <source>
        <dbReference type="ARBA" id="ARBA00022763"/>
    </source>
</evidence>
<comment type="function">
    <text evidence="15">Acts in a DNA repair pathway for removal of UV-induced DNA damage that is distinct from classical nucleotide excision repair and in repair of ionizing radiation damage. Functions in homologous recombination repair of DNA double strand breaks and in recovery of stalled replication forks.</text>
</comment>
<protein>
    <recommendedName>
        <fullName evidence="5 15">Non-structural maintenance of chromosomes element 1 homolog</fullName>
        <ecNumber evidence="4 15">2.3.2.27</ecNumber>
    </recommendedName>
</protein>
<keyword evidence="7 15" id="KW-0479">Metal-binding</keyword>
<keyword evidence="11 15" id="KW-0862">Zinc</keyword>
<dbReference type="InterPro" id="IPR014857">
    <property type="entry name" value="Nse1_RING_C4HC3-type"/>
</dbReference>
<dbReference type="GO" id="GO:0008270">
    <property type="term" value="F:zinc ion binding"/>
    <property type="evidence" value="ECO:0007669"/>
    <property type="project" value="UniProtKB-KW"/>
</dbReference>
<dbReference type="CDD" id="cd16493">
    <property type="entry name" value="RING-CH-C4HC3_NSE1"/>
    <property type="match status" value="1"/>
</dbReference>
<dbReference type="Gene3D" id="3.30.40.10">
    <property type="entry name" value="Zinc/RING finger domain, C3HC4 (zinc finger)"/>
    <property type="match status" value="1"/>
</dbReference>
<feature type="domain" description="Non-structural maintenance of chromosomes element 1 RING C4HC3-type" evidence="17">
    <location>
        <begin position="261"/>
        <end position="305"/>
    </location>
</feature>
<dbReference type="GO" id="GO:0000724">
    <property type="term" value="P:double-strand break repair via homologous recombination"/>
    <property type="evidence" value="ECO:0007669"/>
    <property type="project" value="TreeGrafter"/>
</dbReference>
<dbReference type="Gene3D" id="1.10.10.10">
    <property type="entry name" value="Winged helix-like DNA-binding domain superfamily/Winged helix DNA-binding domain"/>
    <property type="match status" value="1"/>
</dbReference>
<dbReference type="PANTHER" id="PTHR20973">
    <property type="entry name" value="NON-SMC ELEMENT 1-RELATED"/>
    <property type="match status" value="1"/>
</dbReference>
<comment type="similarity">
    <text evidence="3 15">Belongs to the NSE1 family.</text>
</comment>
<comment type="caution">
    <text evidence="18">The sequence shown here is derived from an EMBL/GenBank/DDBJ whole genome shotgun (WGS) entry which is preliminary data.</text>
</comment>
<evidence type="ECO:0000256" key="4">
    <source>
        <dbReference type="ARBA" id="ARBA00012483"/>
    </source>
</evidence>
<dbReference type="AlphaFoldDB" id="A0A9W8YGB6"/>
<dbReference type="Gene3D" id="3.90.1150.220">
    <property type="match status" value="1"/>
</dbReference>
<dbReference type="Proteomes" id="UP001140560">
    <property type="component" value="Unassembled WGS sequence"/>
</dbReference>
<sequence length="319" mass="35825">MSREESPIVRPVSPDEGYNWMHRAFLQAFMTHNVMTADEMKPILAHVITAHSMSLSPHAPPSPPDTSTLPDPDRPWTAGDITQPQITNTLQLINAQIEPYDFEIRSIRNQQTKLTTYAFVNKTSDSLTQLATKFSPSEIAYIRRVLDHMFEVNNTHTREVMAVKHTVASQLARPSRRSRQSQINGDADGETSQATVDAGISIQEADAVLDTLVAQSFFQKSRAGYYALAPRGLMELTPYLKETYNDDDDDPDDVIIRIRDCEGCREIVTYGVRCNNRDCGVRWHDACANSYYRGRARDQRGCPKCGTVCEGMCMWGEGG</sequence>
<keyword evidence="12 15" id="KW-0233">DNA recombination</keyword>
<evidence type="ECO:0000256" key="13">
    <source>
        <dbReference type="ARBA" id="ARBA00023204"/>
    </source>
</evidence>
<evidence type="ECO:0000256" key="1">
    <source>
        <dbReference type="ARBA" id="ARBA00000900"/>
    </source>
</evidence>
<evidence type="ECO:0000256" key="9">
    <source>
        <dbReference type="ARBA" id="ARBA00022771"/>
    </source>
</evidence>
<keyword evidence="6 15" id="KW-0808">Transferase</keyword>
<evidence type="ECO:0000256" key="7">
    <source>
        <dbReference type="ARBA" id="ARBA00022723"/>
    </source>
</evidence>
<dbReference type="EC" id="2.3.2.27" evidence="4 15"/>
<dbReference type="InterPro" id="IPR036388">
    <property type="entry name" value="WH-like_DNA-bd_sf"/>
</dbReference>
<feature type="region of interest" description="Disordered" evidence="16">
    <location>
        <begin position="54"/>
        <end position="80"/>
    </location>
</feature>
<evidence type="ECO:0000256" key="10">
    <source>
        <dbReference type="ARBA" id="ARBA00022786"/>
    </source>
</evidence>
<keyword evidence="8 15" id="KW-0227">DNA damage</keyword>
<organism evidence="18 19">
    <name type="scientific">Neocucurbitaria cava</name>
    <dbReference type="NCBI Taxonomy" id="798079"/>
    <lineage>
        <taxon>Eukaryota</taxon>
        <taxon>Fungi</taxon>
        <taxon>Dikarya</taxon>
        <taxon>Ascomycota</taxon>
        <taxon>Pezizomycotina</taxon>
        <taxon>Dothideomycetes</taxon>
        <taxon>Pleosporomycetidae</taxon>
        <taxon>Pleosporales</taxon>
        <taxon>Pleosporineae</taxon>
        <taxon>Cucurbitariaceae</taxon>
        <taxon>Neocucurbitaria</taxon>
    </lineage>
</organism>
<evidence type="ECO:0000256" key="15">
    <source>
        <dbReference type="RuleBase" id="RU368018"/>
    </source>
</evidence>
<name>A0A9W8YGB6_9PLEO</name>
<dbReference type="InterPro" id="IPR013083">
    <property type="entry name" value="Znf_RING/FYVE/PHD"/>
</dbReference>
<dbReference type="GO" id="GO:0030915">
    <property type="term" value="C:Smc5-Smc6 complex"/>
    <property type="evidence" value="ECO:0007669"/>
    <property type="project" value="UniProtKB-UniRule"/>
</dbReference>
<evidence type="ECO:0000256" key="12">
    <source>
        <dbReference type="ARBA" id="ARBA00023172"/>
    </source>
</evidence>
<evidence type="ECO:0000313" key="18">
    <source>
        <dbReference type="EMBL" id="KAJ4376460.1"/>
    </source>
</evidence>
<dbReference type="GO" id="GO:0005634">
    <property type="term" value="C:nucleus"/>
    <property type="evidence" value="ECO:0007669"/>
    <property type="project" value="UniProtKB-SubCell"/>
</dbReference>
<proteinExistence type="inferred from homology"/>
<evidence type="ECO:0000256" key="3">
    <source>
        <dbReference type="ARBA" id="ARBA00010258"/>
    </source>
</evidence>
<evidence type="ECO:0000256" key="14">
    <source>
        <dbReference type="ARBA" id="ARBA00023242"/>
    </source>
</evidence>
<dbReference type="PANTHER" id="PTHR20973:SF0">
    <property type="entry name" value="NON-STRUCTURAL MAINTENANCE OF CHROMOSOMES ELEMENT 1 HOMOLOG"/>
    <property type="match status" value="1"/>
</dbReference>
<evidence type="ECO:0000256" key="2">
    <source>
        <dbReference type="ARBA" id="ARBA00004123"/>
    </source>
</evidence>
<keyword evidence="14 15" id="KW-0539">Nucleus</keyword>
<evidence type="ECO:0000313" key="19">
    <source>
        <dbReference type="Proteomes" id="UP001140560"/>
    </source>
</evidence>
<evidence type="ECO:0000256" key="16">
    <source>
        <dbReference type="SAM" id="MobiDB-lite"/>
    </source>
</evidence>
<gene>
    <name evidence="18" type="ORF">N0V83_001744</name>
</gene>
<evidence type="ECO:0000256" key="11">
    <source>
        <dbReference type="ARBA" id="ARBA00022833"/>
    </source>
</evidence>
<feature type="region of interest" description="Disordered" evidence="16">
    <location>
        <begin position="168"/>
        <end position="194"/>
    </location>
</feature>
<comment type="catalytic activity">
    <reaction evidence="1 15">
        <text>S-ubiquitinyl-[E2 ubiquitin-conjugating enzyme]-L-cysteine + [acceptor protein]-L-lysine = [E2 ubiquitin-conjugating enzyme]-L-cysteine + N(6)-ubiquitinyl-[acceptor protein]-L-lysine.</text>
        <dbReference type="EC" id="2.3.2.27"/>
    </reaction>
</comment>
<evidence type="ECO:0000256" key="5">
    <source>
        <dbReference type="ARBA" id="ARBA00019422"/>
    </source>
</evidence>
<accession>A0A9W8YGB6</accession>
<keyword evidence="13 15" id="KW-0234">DNA repair</keyword>
<reference evidence="18" key="1">
    <citation type="submission" date="2022-10" db="EMBL/GenBank/DDBJ databases">
        <title>Tapping the CABI collections for fungal endophytes: first genome assemblies for Collariella, Neodidymelliopsis, Ascochyta clinopodiicola, Didymella pomorum, Didymosphaeria variabile, Neocosmospora piperis and Neocucurbitaria cava.</title>
        <authorList>
            <person name="Hill R."/>
        </authorList>
    </citation>
    <scope>NUCLEOTIDE SEQUENCE</scope>
    <source>
        <strain evidence="18">IMI 356814</strain>
    </source>
</reference>
<evidence type="ECO:0000256" key="6">
    <source>
        <dbReference type="ARBA" id="ARBA00022679"/>
    </source>
</evidence>
<dbReference type="GO" id="GO:0061630">
    <property type="term" value="F:ubiquitin protein ligase activity"/>
    <property type="evidence" value="ECO:0007669"/>
    <property type="project" value="UniProtKB-EC"/>
</dbReference>
<evidence type="ECO:0000259" key="17">
    <source>
        <dbReference type="Pfam" id="PF08746"/>
    </source>
</evidence>
<dbReference type="EMBL" id="JAPEUY010000002">
    <property type="protein sequence ID" value="KAJ4376460.1"/>
    <property type="molecule type" value="Genomic_DNA"/>
</dbReference>
<feature type="compositionally biased region" description="Polar residues" evidence="16">
    <location>
        <begin position="180"/>
        <end position="194"/>
    </location>
</feature>
<dbReference type="OrthoDB" id="185455at2759"/>
<keyword evidence="19" id="KW-1185">Reference proteome</keyword>
<keyword evidence="10 15" id="KW-0833">Ubl conjugation pathway</keyword>